<proteinExistence type="predicted"/>
<evidence type="ECO:0000313" key="6">
    <source>
        <dbReference type="EMBL" id="SCM80114.1"/>
    </source>
</evidence>
<feature type="transmembrane region" description="Helical" evidence="5">
    <location>
        <begin position="149"/>
        <end position="166"/>
    </location>
</feature>
<keyword evidence="6" id="KW-0808">Transferase</keyword>
<evidence type="ECO:0000256" key="5">
    <source>
        <dbReference type="SAM" id="Phobius"/>
    </source>
</evidence>
<sequence>MWLEIFEFLSTVIAVVCCSAAVKLADDYLDQDYDAVVGKPNWARILEQGTMLYAMFLLALAAGINASLSLSLFFASYIIGMFGSMYERFPSRLTGFQESLLACIAGIILFGWSNMLFAVSFVLAVQLFDDYIDARSDQLAGQRNLANRFGRMECIIICLACIMIAWRVNDYLFLPVFTGTAIIYLLSFRYERVRI</sequence>
<feature type="transmembrane region" description="Helical" evidence="5">
    <location>
        <begin position="52"/>
        <end position="79"/>
    </location>
</feature>
<evidence type="ECO:0000256" key="2">
    <source>
        <dbReference type="ARBA" id="ARBA00022692"/>
    </source>
</evidence>
<protein>
    <submittedName>
        <fullName evidence="6">UbiA prenyltransferase family</fullName>
    </submittedName>
</protein>
<evidence type="ECO:0000256" key="3">
    <source>
        <dbReference type="ARBA" id="ARBA00022989"/>
    </source>
</evidence>
<gene>
    <name evidence="6" type="ORF">KL86SPO_30292</name>
</gene>
<dbReference type="Pfam" id="PF01040">
    <property type="entry name" value="UbiA"/>
    <property type="match status" value="1"/>
</dbReference>
<dbReference type="InterPro" id="IPR000537">
    <property type="entry name" value="UbiA_prenyltransferase"/>
</dbReference>
<dbReference type="GO" id="GO:0016020">
    <property type="term" value="C:membrane"/>
    <property type="evidence" value="ECO:0007669"/>
    <property type="project" value="UniProtKB-SubCell"/>
</dbReference>
<evidence type="ECO:0000256" key="4">
    <source>
        <dbReference type="ARBA" id="ARBA00023136"/>
    </source>
</evidence>
<keyword evidence="2 5" id="KW-0812">Transmembrane</keyword>
<comment type="subcellular location">
    <subcellularLocation>
        <location evidence="1">Membrane</location>
        <topology evidence="1">Multi-pass membrane protein</topology>
    </subcellularLocation>
</comment>
<dbReference type="GO" id="GO:0016765">
    <property type="term" value="F:transferase activity, transferring alkyl or aryl (other than methyl) groups"/>
    <property type="evidence" value="ECO:0007669"/>
    <property type="project" value="InterPro"/>
</dbReference>
<feature type="transmembrane region" description="Helical" evidence="5">
    <location>
        <begin position="172"/>
        <end position="190"/>
    </location>
</feature>
<dbReference type="EMBL" id="FMJE01000003">
    <property type="protein sequence ID" value="SCM80114.1"/>
    <property type="molecule type" value="Genomic_DNA"/>
</dbReference>
<feature type="transmembrane region" description="Helical" evidence="5">
    <location>
        <begin position="99"/>
        <end position="128"/>
    </location>
</feature>
<name>A0A212LR86_9FIRM</name>
<evidence type="ECO:0000256" key="1">
    <source>
        <dbReference type="ARBA" id="ARBA00004141"/>
    </source>
</evidence>
<dbReference type="RefSeq" id="WP_288183671.1">
    <property type="nucleotide sequence ID" value="NZ_LT608335.1"/>
</dbReference>
<reference evidence="6" key="1">
    <citation type="submission" date="2016-08" db="EMBL/GenBank/DDBJ databases">
        <authorList>
            <person name="Seilhamer J.J."/>
        </authorList>
    </citation>
    <scope>NUCLEOTIDE SEQUENCE</scope>
    <source>
        <strain evidence="6">86</strain>
    </source>
</reference>
<keyword evidence="3 5" id="KW-1133">Transmembrane helix</keyword>
<keyword evidence="4 5" id="KW-0472">Membrane</keyword>
<organism evidence="6">
    <name type="scientific">uncultured Sporomusa sp</name>
    <dbReference type="NCBI Taxonomy" id="307249"/>
    <lineage>
        <taxon>Bacteria</taxon>
        <taxon>Bacillati</taxon>
        <taxon>Bacillota</taxon>
        <taxon>Negativicutes</taxon>
        <taxon>Selenomonadales</taxon>
        <taxon>Sporomusaceae</taxon>
        <taxon>Sporomusa</taxon>
        <taxon>environmental samples</taxon>
    </lineage>
</organism>
<dbReference type="AlphaFoldDB" id="A0A212LR86"/>
<accession>A0A212LR86</accession>